<accession>A0AA97P637</accession>
<dbReference type="AlphaFoldDB" id="A0AA97P637"/>
<gene>
    <name evidence="2" type="ORF">OOU_Y34scaffold00194g69</name>
</gene>
<reference evidence="2" key="1">
    <citation type="journal article" date="2012" name="PLoS Genet.">
        <title>Comparative analysis of the genomes of two field isolates of the rice blast fungus Magnaporthe oryzae.</title>
        <authorList>
            <person name="Xue M."/>
            <person name="Yang J."/>
            <person name="Li Z."/>
            <person name="Hu S."/>
            <person name="Yao N."/>
            <person name="Dean R.A."/>
            <person name="Zhao W."/>
            <person name="Shen M."/>
            <person name="Zhang H."/>
            <person name="Li C."/>
            <person name="Liu L."/>
            <person name="Cao L."/>
            <person name="Xu X."/>
            <person name="Xing Y."/>
            <person name="Hsiang T."/>
            <person name="Zhang Z."/>
            <person name="Xu J.R."/>
            <person name="Peng Y.L."/>
        </authorList>
    </citation>
    <scope>NUCLEOTIDE SEQUENCE</scope>
    <source>
        <strain evidence="2">Y34</strain>
    </source>
</reference>
<proteinExistence type="predicted"/>
<evidence type="ECO:0000256" key="1">
    <source>
        <dbReference type="SAM" id="MobiDB-lite"/>
    </source>
</evidence>
<organism evidence="2">
    <name type="scientific">Pyricularia oryzae (strain Y34)</name>
    <name type="common">Rice blast fungus</name>
    <name type="synonym">Magnaporthe oryzae</name>
    <dbReference type="NCBI Taxonomy" id="1143189"/>
    <lineage>
        <taxon>Eukaryota</taxon>
        <taxon>Fungi</taxon>
        <taxon>Dikarya</taxon>
        <taxon>Ascomycota</taxon>
        <taxon>Pezizomycotina</taxon>
        <taxon>Sordariomycetes</taxon>
        <taxon>Sordariomycetidae</taxon>
        <taxon>Magnaporthales</taxon>
        <taxon>Pyriculariaceae</taxon>
        <taxon>Pyricularia</taxon>
    </lineage>
</organism>
<protein>
    <submittedName>
        <fullName evidence="2">Uncharacterized protein</fullName>
    </submittedName>
</protein>
<dbReference type="Proteomes" id="UP000011086">
    <property type="component" value="Unassembled WGS sequence"/>
</dbReference>
<sequence length="44" mass="4856">MGRKGVQWGLGQSTGPKGRIMRGPMAISSVQWDRNFSQKMDCTA</sequence>
<dbReference type="EMBL" id="JH793704">
    <property type="protein sequence ID" value="ELQ42756.1"/>
    <property type="molecule type" value="Genomic_DNA"/>
</dbReference>
<feature type="region of interest" description="Disordered" evidence="1">
    <location>
        <begin position="1"/>
        <end position="23"/>
    </location>
</feature>
<evidence type="ECO:0000313" key="2">
    <source>
        <dbReference type="EMBL" id="ELQ42756.1"/>
    </source>
</evidence>
<name>A0AA97P637_PYRO3</name>